<comment type="caution">
    <text evidence="7">The sequence shown here is derived from an EMBL/GenBank/DDBJ whole genome shotgun (WGS) entry which is preliminary data.</text>
</comment>
<comment type="catalytic activity">
    <reaction evidence="4">
        <text>(2R)-2,3-dihydroxy-3-methylbutanoate + NADP(+) = (2S)-2-acetolactate + NADPH + H(+)</text>
        <dbReference type="Rhea" id="RHEA:22068"/>
        <dbReference type="ChEBI" id="CHEBI:15378"/>
        <dbReference type="ChEBI" id="CHEBI:49072"/>
        <dbReference type="ChEBI" id="CHEBI:57783"/>
        <dbReference type="ChEBI" id="CHEBI:58349"/>
        <dbReference type="ChEBI" id="CHEBI:58476"/>
        <dbReference type="EC" id="1.1.1.86"/>
    </reaction>
</comment>
<sequence length="656" mass="75803">MYIVQHLQFAFPTIPEKLFYTGSDGEHACQVKEDGLHLAAYGRQVSLNLTTLFNSFPAEHFLINTRAQQVYLQLRFSGRADSITVYRKTRWHSEKIHTEPAPAEGDILLGPFPLEKNTKRYAFSIETRADIILHAGCWLVDAEPQDKSVDICITTFKKEHYVTANVSALLAYPPLAAMNYRITVVDNGSTLGTDDFPHADNFILIRQANLGGTGGFMRGLLDARDKQSDYILFMDDDILLVPEMIYRAVAIAQIAKPKRAFGGMMLHYTRKDKIHEQGGRLPWKIHNFFQAINDDAILKKTQQKVAQEALAASGQAEKVAADSDLYAPLYSEGHPDFSGWWFYMAETRDTPILPNYFFKWDDICSSLYLRQRGTAISVFPTIFVWHEDFSIKRHLMMTDYLSMRNEVLTFAFLNIPAKQMKIAFRRTFAMIVRDILMYDYRRAEIRLKALHDALDYRRILSPQFVADGHGDYPVKLAREYMPELTDIDNNIDIFYEQEKARYPRGTFVKRALRMMLASIRLIIPWKKAALDNGKIPLLSMDNGNFPIIYPYRQYFLYNPDGSTGYYCTYSGRKTRELLWQTWKTVRQVRAAYPQIAAYMQNGEYAKRFITEYKVGAPSMTARRRQNAEHPIEIVGAKLRDMMPWIKANRLVDQEKN</sequence>
<evidence type="ECO:0000259" key="6">
    <source>
        <dbReference type="PROSITE" id="PS51851"/>
    </source>
</evidence>
<evidence type="ECO:0000256" key="4">
    <source>
        <dbReference type="ARBA" id="ARBA00049021"/>
    </source>
</evidence>
<comment type="caution">
    <text evidence="5">Lacks conserved residue(s) required for the propagation of feature annotation.</text>
</comment>
<dbReference type="SUPFAM" id="SSF48179">
    <property type="entry name" value="6-phosphogluconate dehydrogenase C-terminal domain-like"/>
    <property type="match status" value="1"/>
</dbReference>
<dbReference type="AlphaFoldDB" id="G9ZF28"/>
<keyword evidence="3 5" id="KW-0560">Oxidoreductase</keyword>
<keyword evidence="5" id="KW-0028">Amino-acid biosynthesis</keyword>
<dbReference type="SUPFAM" id="SSF53448">
    <property type="entry name" value="Nucleotide-diphospho-sugar transferases"/>
    <property type="match status" value="1"/>
</dbReference>
<gene>
    <name evidence="7" type="ORF">HMPREF9080_01370</name>
</gene>
<dbReference type="GO" id="GO:0009097">
    <property type="term" value="P:isoleucine biosynthetic process"/>
    <property type="evidence" value="ECO:0007669"/>
    <property type="project" value="UniProtKB-UniRule"/>
</dbReference>
<comment type="similarity">
    <text evidence="5">Belongs to the ketol-acid reductoisomerase family.</text>
</comment>
<dbReference type="InterPro" id="IPR029044">
    <property type="entry name" value="Nucleotide-diphossugar_trans"/>
</dbReference>
<dbReference type="STRING" id="797473.HMPREF9080_01370"/>
<dbReference type="InterPro" id="IPR000506">
    <property type="entry name" value="KARI_C"/>
</dbReference>
<dbReference type="Gene3D" id="3.90.550.60">
    <property type="match status" value="1"/>
</dbReference>
<evidence type="ECO:0000256" key="3">
    <source>
        <dbReference type="ARBA" id="ARBA00023002"/>
    </source>
</evidence>
<dbReference type="Proteomes" id="UP000004750">
    <property type="component" value="Unassembled WGS sequence"/>
</dbReference>
<proteinExistence type="inferred from homology"/>
<dbReference type="EC" id="1.1.1.86" evidence="1"/>
<evidence type="ECO:0000256" key="2">
    <source>
        <dbReference type="ARBA" id="ARBA00015731"/>
    </source>
</evidence>
<dbReference type="EMBL" id="AGCM01000074">
    <property type="protein sequence ID" value="EHM54227.1"/>
    <property type="molecule type" value="Genomic_DNA"/>
</dbReference>
<dbReference type="PROSITE" id="PS51851">
    <property type="entry name" value="KARI_C"/>
    <property type="match status" value="1"/>
</dbReference>
<accession>G9ZF28</accession>
<organism evidence="7 8">
    <name type="scientific">Cardiobacterium valvarum F0432</name>
    <dbReference type="NCBI Taxonomy" id="797473"/>
    <lineage>
        <taxon>Bacteria</taxon>
        <taxon>Pseudomonadati</taxon>
        <taxon>Pseudomonadota</taxon>
        <taxon>Gammaproteobacteria</taxon>
        <taxon>Cardiobacteriales</taxon>
        <taxon>Cardiobacteriaceae</taxon>
        <taxon>Cardiobacterium</taxon>
    </lineage>
</organism>
<dbReference type="GO" id="GO:0016740">
    <property type="term" value="F:transferase activity"/>
    <property type="evidence" value="ECO:0007669"/>
    <property type="project" value="UniProtKB-KW"/>
</dbReference>
<dbReference type="PATRIC" id="fig|797473.3.peg.1104"/>
<evidence type="ECO:0000256" key="1">
    <source>
        <dbReference type="ARBA" id="ARBA00013102"/>
    </source>
</evidence>
<reference evidence="7 8" key="1">
    <citation type="submission" date="2011-08" db="EMBL/GenBank/DDBJ databases">
        <authorList>
            <person name="Weinstock G."/>
            <person name="Sodergren E."/>
            <person name="Clifton S."/>
            <person name="Fulton L."/>
            <person name="Fulton B."/>
            <person name="Courtney L."/>
            <person name="Fronick C."/>
            <person name="Harrison M."/>
            <person name="Strong C."/>
            <person name="Farmer C."/>
            <person name="Delahaunty K."/>
            <person name="Markovic C."/>
            <person name="Hall O."/>
            <person name="Minx P."/>
            <person name="Tomlinson C."/>
            <person name="Mitreva M."/>
            <person name="Hou S."/>
            <person name="Chen J."/>
            <person name="Wollam A."/>
            <person name="Pepin K.H."/>
            <person name="Johnson M."/>
            <person name="Bhonagiri V."/>
            <person name="Zhang X."/>
            <person name="Suruliraj S."/>
            <person name="Warren W."/>
            <person name="Chinwalla A."/>
            <person name="Mardis E.R."/>
            <person name="Wilson R.K."/>
        </authorList>
    </citation>
    <scope>NUCLEOTIDE SEQUENCE [LARGE SCALE GENOMIC DNA]</scope>
    <source>
        <strain evidence="7 8">F0432</strain>
    </source>
</reference>
<evidence type="ECO:0000313" key="8">
    <source>
        <dbReference type="Proteomes" id="UP000004750"/>
    </source>
</evidence>
<keyword evidence="7" id="KW-0808">Transferase</keyword>
<dbReference type="RefSeq" id="WP_006985381.1">
    <property type="nucleotide sequence ID" value="NZ_JH417921.1"/>
</dbReference>
<keyword evidence="5" id="KW-0100">Branched-chain amino acid biosynthesis</keyword>
<protein>
    <recommendedName>
        <fullName evidence="2">Ketol-acid reductoisomerase (NADP(+))</fullName>
        <ecNumber evidence="1">1.1.1.86</ecNumber>
    </recommendedName>
</protein>
<name>G9ZF28_9GAMM</name>
<dbReference type="Gene3D" id="6.10.240.10">
    <property type="match status" value="1"/>
</dbReference>
<feature type="domain" description="KARI C-terminal knotted" evidence="6">
    <location>
        <begin position="600"/>
        <end position="645"/>
    </location>
</feature>
<dbReference type="HOGENOM" id="CLU_417812_0_0_6"/>
<dbReference type="InterPro" id="IPR001173">
    <property type="entry name" value="Glyco_trans_2-like"/>
</dbReference>
<dbReference type="GO" id="GO:0009099">
    <property type="term" value="P:L-valine biosynthetic process"/>
    <property type="evidence" value="ECO:0007669"/>
    <property type="project" value="UniProtKB-UniRule"/>
</dbReference>
<evidence type="ECO:0000256" key="5">
    <source>
        <dbReference type="PROSITE-ProRule" id="PRU01198"/>
    </source>
</evidence>
<dbReference type="InterPro" id="IPR008927">
    <property type="entry name" value="6-PGluconate_DH-like_C_sf"/>
</dbReference>
<evidence type="ECO:0000313" key="7">
    <source>
        <dbReference type="EMBL" id="EHM54227.1"/>
    </source>
</evidence>
<dbReference type="GO" id="GO:0004455">
    <property type="term" value="F:ketol-acid reductoisomerase activity"/>
    <property type="evidence" value="ECO:0007669"/>
    <property type="project" value="UniProtKB-UniRule"/>
</dbReference>
<dbReference type="Pfam" id="PF01450">
    <property type="entry name" value="KARI_C"/>
    <property type="match status" value="1"/>
</dbReference>
<dbReference type="Pfam" id="PF00535">
    <property type="entry name" value="Glycos_transf_2"/>
    <property type="match status" value="1"/>
</dbReference>